<dbReference type="HOGENOM" id="CLU_1898818_0_0_1"/>
<proteinExistence type="predicted"/>
<sequence length="134" mass="15621">MDDEKNSETLNKFVVFGFDKEITLPRDDPREKQRKLWKIKMRYLRSSGEKMLPQLYDTDRALSMTVEAEEAGQRKPQRKGYYTEKFLPDSSFDRLKVLDVLELVVPEFAETLITSFDPALSKVGTLGREQDIII</sequence>
<protein>
    <submittedName>
        <fullName evidence="1">Uncharacterized protein</fullName>
    </submittedName>
</protein>
<evidence type="ECO:0000313" key="1">
    <source>
        <dbReference type="EnsemblMetazoa" id="RPRC003396-PA"/>
    </source>
</evidence>
<dbReference type="VEuPathDB" id="VectorBase:RPRC003396"/>
<dbReference type="EMBL" id="ACPB03001054">
    <property type="status" value="NOT_ANNOTATED_CDS"/>
    <property type="molecule type" value="Genomic_DNA"/>
</dbReference>
<keyword evidence="2" id="KW-1185">Reference proteome</keyword>
<dbReference type="EnsemblMetazoa" id="RPRC003396-RA">
    <property type="protein sequence ID" value="RPRC003396-PA"/>
    <property type="gene ID" value="RPRC003396"/>
</dbReference>
<reference evidence="1" key="1">
    <citation type="submission" date="2015-05" db="UniProtKB">
        <authorList>
            <consortium name="EnsemblMetazoa"/>
        </authorList>
    </citation>
    <scope>IDENTIFICATION</scope>
</reference>
<accession>T1HH73</accession>
<dbReference type="InParanoid" id="T1HH73"/>
<organism evidence="1 2">
    <name type="scientific">Rhodnius prolixus</name>
    <name type="common">Triatomid bug</name>
    <dbReference type="NCBI Taxonomy" id="13249"/>
    <lineage>
        <taxon>Eukaryota</taxon>
        <taxon>Metazoa</taxon>
        <taxon>Ecdysozoa</taxon>
        <taxon>Arthropoda</taxon>
        <taxon>Hexapoda</taxon>
        <taxon>Insecta</taxon>
        <taxon>Pterygota</taxon>
        <taxon>Neoptera</taxon>
        <taxon>Paraneoptera</taxon>
        <taxon>Hemiptera</taxon>
        <taxon>Heteroptera</taxon>
        <taxon>Panheteroptera</taxon>
        <taxon>Cimicomorpha</taxon>
        <taxon>Reduviidae</taxon>
        <taxon>Triatominae</taxon>
        <taxon>Rhodnius</taxon>
    </lineage>
</organism>
<dbReference type="Proteomes" id="UP000015103">
    <property type="component" value="Unassembled WGS sequence"/>
</dbReference>
<dbReference type="AlphaFoldDB" id="T1HH73"/>
<name>T1HH73_RHOPR</name>
<evidence type="ECO:0000313" key="2">
    <source>
        <dbReference type="Proteomes" id="UP000015103"/>
    </source>
</evidence>